<evidence type="ECO:0000313" key="3">
    <source>
        <dbReference type="Proteomes" id="UP001152320"/>
    </source>
</evidence>
<feature type="region of interest" description="Disordered" evidence="1">
    <location>
        <begin position="289"/>
        <end position="322"/>
    </location>
</feature>
<dbReference type="AlphaFoldDB" id="A0A9Q1BZR7"/>
<accession>A0A9Q1BZR7</accession>
<organism evidence="2 3">
    <name type="scientific">Holothuria leucospilota</name>
    <name type="common">Black long sea cucumber</name>
    <name type="synonym">Mertensiothuria leucospilota</name>
    <dbReference type="NCBI Taxonomy" id="206669"/>
    <lineage>
        <taxon>Eukaryota</taxon>
        <taxon>Metazoa</taxon>
        <taxon>Echinodermata</taxon>
        <taxon>Eleutherozoa</taxon>
        <taxon>Echinozoa</taxon>
        <taxon>Holothuroidea</taxon>
        <taxon>Aspidochirotacea</taxon>
        <taxon>Aspidochirotida</taxon>
        <taxon>Holothuriidae</taxon>
        <taxon>Holothuria</taxon>
    </lineage>
</organism>
<proteinExistence type="predicted"/>
<dbReference type="EMBL" id="JAIZAY010000009">
    <property type="protein sequence ID" value="KAJ8035559.1"/>
    <property type="molecule type" value="Genomic_DNA"/>
</dbReference>
<dbReference type="OrthoDB" id="269872at2759"/>
<feature type="compositionally biased region" description="Basic and acidic residues" evidence="1">
    <location>
        <begin position="295"/>
        <end position="322"/>
    </location>
</feature>
<dbReference type="Proteomes" id="UP001152320">
    <property type="component" value="Chromosome 9"/>
</dbReference>
<feature type="region of interest" description="Disordered" evidence="1">
    <location>
        <begin position="55"/>
        <end position="118"/>
    </location>
</feature>
<keyword evidence="3" id="KW-1185">Reference proteome</keyword>
<gene>
    <name evidence="2" type="ORF">HOLleu_19273</name>
</gene>
<name>A0A9Q1BZR7_HOLLE</name>
<feature type="compositionally biased region" description="Polar residues" evidence="1">
    <location>
        <begin position="82"/>
        <end position="96"/>
    </location>
</feature>
<dbReference type="PANTHER" id="PTHR23313">
    <property type="entry name" value="TSEC1-RELATED"/>
    <property type="match status" value="1"/>
</dbReference>
<protein>
    <submittedName>
        <fullName evidence="2">Testis-expressed protein 9</fullName>
    </submittedName>
</protein>
<comment type="caution">
    <text evidence="2">The sequence shown here is derived from an EMBL/GenBank/DDBJ whole genome shotgun (WGS) entry which is preliminary data.</text>
</comment>
<evidence type="ECO:0000313" key="2">
    <source>
        <dbReference type="EMBL" id="KAJ8035559.1"/>
    </source>
</evidence>
<dbReference type="PANTHER" id="PTHR23313:SF0">
    <property type="entry name" value="TESTIS-EXPRESSED PROTEIN 9"/>
    <property type="match status" value="1"/>
</dbReference>
<evidence type="ECO:0000256" key="1">
    <source>
        <dbReference type="SAM" id="MobiDB-lite"/>
    </source>
</evidence>
<reference evidence="2" key="1">
    <citation type="submission" date="2021-10" db="EMBL/GenBank/DDBJ databases">
        <title>Tropical sea cucumber genome reveals ecological adaptation and Cuvierian tubules defense mechanism.</title>
        <authorList>
            <person name="Chen T."/>
        </authorList>
    </citation>
    <scope>NUCLEOTIDE SEQUENCE</scope>
    <source>
        <strain evidence="2">Nanhai2018</strain>
        <tissue evidence="2">Muscle</tissue>
    </source>
</reference>
<sequence>MRLNAELEAKTATLIQEAEEVMREQESILNHSFNRLNLEESLEDKGQVLPVFETEPQGVSDDISKPSLITAANLDKRPPSRSRPNTAGSARGQSAKTAGKSKKRPKSRTLSAASAADDVAIPSQGAEAFSLGDTITDIERRVEDGAGETYGLMDDVLPQAAEGMGSEATIRFLKAKLRVMQEELDSLSQECNQKEEANIKLTSRIKELEDEQGRLNRTHQNQVSQIEKYKKLAEEAKRKSDGMESQLTGLRKEMESIKRTQKASASTHSATEVRLNRALEEIEKYKSQLQRAKLSSRESSDSDKRRNEQLQAENRRLEKQKNELMAGFKKQLKLIDVLKRQKMHIEAAKMLSFTEEEFVKALEWGS</sequence>